<sequence length="71" mass="8418">MEEGRVECRAEYTYPQRPIAVWWAGQRLPVTAVETEWRTPGGRAFRVRCEGGECFELFYHEGENRWLVKLL</sequence>
<evidence type="ECO:0000313" key="4">
    <source>
        <dbReference type="Proteomes" id="UP000264141"/>
    </source>
</evidence>
<accession>A0A3D1JCY3</accession>
<reference evidence="3" key="2">
    <citation type="submission" date="2015-07" db="EMBL/GenBank/DDBJ databases">
        <title>Draft Genome Sequences of Anaerolinea thermolimosa IMO-1, Bellilinea caldifistulae GOMI-1, Leptolinea tardivitalis YMTK-2, Levilinea saccharolytica KIBI-1,Longilinea arvoryzae KOME-1, Previously Described as Members of the Anaerolineaceae (Chloroflexi).</title>
        <authorList>
            <person name="Sekiguchi Y."/>
            <person name="Ohashi A."/>
            <person name="Matsuura N."/>
            <person name="Tourlousse M.D."/>
        </authorList>
    </citation>
    <scope>NUCLEOTIDE SEQUENCE [LARGE SCALE GENOMIC DNA]</scope>
    <source>
        <strain evidence="3">IMO-1</strain>
    </source>
</reference>
<dbReference type="STRING" id="229919.GCA_001050195_03088"/>
<name>A0A3D1JCY3_9CHLR</name>
<dbReference type="EMBL" id="DF967966">
    <property type="protein sequence ID" value="GAP08246.1"/>
    <property type="molecule type" value="Genomic_DNA"/>
</dbReference>
<keyword evidence="3" id="KW-1185">Reference proteome</keyword>
<proteinExistence type="predicted"/>
<evidence type="ECO:0000313" key="2">
    <source>
        <dbReference type="EMBL" id="HCE16441.1"/>
    </source>
</evidence>
<reference evidence="2 4" key="3">
    <citation type="journal article" date="2018" name="Nat. Biotechnol.">
        <title>A standardized bacterial taxonomy based on genome phylogeny substantially revises the tree of life.</title>
        <authorList>
            <person name="Parks D.H."/>
            <person name="Chuvochina M."/>
            <person name="Waite D.W."/>
            <person name="Rinke C."/>
            <person name="Skarshewski A."/>
            <person name="Chaumeil P.A."/>
            <person name="Hugenholtz P."/>
        </authorList>
    </citation>
    <scope>NUCLEOTIDE SEQUENCE [LARGE SCALE GENOMIC DNA]</scope>
    <source>
        <strain evidence="2">UBA8781</strain>
    </source>
</reference>
<organism evidence="2 4">
    <name type="scientific">Anaerolinea thermolimosa</name>
    <dbReference type="NCBI Taxonomy" id="229919"/>
    <lineage>
        <taxon>Bacteria</taxon>
        <taxon>Bacillati</taxon>
        <taxon>Chloroflexota</taxon>
        <taxon>Anaerolineae</taxon>
        <taxon>Anaerolineales</taxon>
        <taxon>Anaerolineaceae</taxon>
        <taxon>Anaerolinea</taxon>
    </lineage>
</organism>
<protein>
    <submittedName>
        <fullName evidence="2">Uncharacterized protein</fullName>
    </submittedName>
</protein>
<dbReference type="AlphaFoldDB" id="A0A3D1JCY3"/>
<dbReference type="Proteomes" id="UP000264141">
    <property type="component" value="Unassembled WGS sequence"/>
</dbReference>
<reference evidence="1" key="1">
    <citation type="journal article" date="2015" name="Genome Announc.">
        <title>Draft Genome Sequences of Anaerolinea thermolimosa IMO-1, Bellilinea caldifistulae GOMI-1, Leptolinea tardivitalis YMTK-2, Levilinea saccharolytica KIBI-1, Longilinea arvoryzae KOME-1, Previously Described as Members of the Class Anaerolineae (Chloroflexi).</title>
        <authorList>
            <person name="Matsuura N."/>
            <person name="Tourlousse M.D."/>
            <person name="Ohashi A."/>
            <person name="Hugenholtz P."/>
            <person name="Sekiguchi Y."/>
        </authorList>
    </citation>
    <scope>NUCLEOTIDE SEQUENCE</scope>
    <source>
        <strain evidence="1">IMO-1</strain>
    </source>
</reference>
<dbReference type="EMBL" id="DPBP01000005">
    <property type="protein sequence ID" value="HCE16441.1"/>
    <property type="molecule type" value="Genomic_DNA"/>
</dbReference>
<dbReference type="RefSeq" id="WP_062195710.1">
    <property type="nucleotide sequence ID" value="NZ_DF967966.1"/>
</dbReference>
<dbReference type="OrthoDB" id="164254at2"/>
<gene>
    <name evidence="1" type="ORF">ATHL_03148</name>
    <name evidence="2" type="ORF">DEQ80_01145</name>
</gene>
<dbReference type="Proteomes" id="UP000253922">
    <property type="component" value="Unassembled WGS sequence"/>
</dbReference>
<evidence type="ECO:0000313" key="3">
    <source>
        <dbReference type="Proteomes" id="UP000253922"/>
    </source>
</evidence>
<evidence type="ECO:0000313" key="1">
    <source>
        <dbReference type="EMBL" id="GAP08246.1"/>
    </source>
</evidence>